<name>A0A1G7BS10_9RHOB</name>
<organism evidence="2 3">
    <name type="scientific">Paracoccus isoporae</name>
    <dbReference type="NCBI Taxonomy" id="591205"/>
    <lineage>
        <taxon>Bacteria</taxon>
        <taxon>Pseudomonadati</taxon>
        <taxon>Pseudomonadota</taxon>
        <taxon>Alphaproteobacteria</taxon>
        <taxon>Rhodobacterales</taxon>
        <taxon>Paracoccaceae</taxon>
        <taxon>Paracoccus</taxon>
    </lineage>
</organism>
<dbReference type="Proteomes" id="UP000199344">
    <property type="component" value="Unassembled WGS sequence"/>
</dbReference>
<gene>
    <name evidence="2" type="ORF">SAMN05421538_105185</name>
</gene>
<proteinExistence type="predicted"/>
<reference evidence="2 3" key="1">
    <citation type="submission" date="2016-10" db="EMBL/GenBank/DDBJ databases">
        <authorList>
            <person name="de Groot N.N."/>
        </authorList>
    </citation>
    <scope>NUCLEOTIDE SEQUENCE [LARGE SCALE GENOMIC DNA]</scope>
    <source>
        <strain evidence="2 3">DSM 22220</strain>
    </source>
</reference>
<dbReference type="EMBL" id="FNAH01000005">
    <property type="protein sequence ID" value="SDE29767.1"/>
    <property type="molecule type" value="Genomic_DNA"/>
</dbReference>
<dbReference type="AlphaFoldDB" id="A0A1G7BS10"/>
<evidence type="ECO:0000313" key="3">
    <source>
        <dbReference type="Proteomes" id="UP000199344"/>
    </source>
</evidence>
<evidence type="ECO:0008006" key="4">
    <source>
        <dbReference type="Google" id="ProtNLM"/>
    </source>
</evidence>
<keyword evidence="3" id="KW-1185">Reference proteome</keyword>
<accession>A0A1G7BS10</accession>
<feature type="region of interest" description="Disordered" evidence="1">
    <location>
        <begin position="119"/>
        <end position="143"/>
    </location>
</feature>
<evidence type="ECO:0000256" key="1">
    <source>
        <dbReference type="SAM" id="MobiDB-lite"/>
    </source>
</evidence>
<dbReference type="STRING" id="591205.SAMN05421538_105185"/>
<sequence>MQPFTNAAFGVCLPLRAYAGAMFRAVPILLFLALHAAAAPQPGPPPLPFHEVMRLVEERYRGRVLAARMERAAPLEYAAGTDLVQILTLLTPARHIIRIRLDAVSGEVLNLRGRGILDAQKSASHPGPPTSRGRAGRGDAKDR</sequence>
<evidence type="ECO:0000313" key="2">
    <source>
        <dbReference type="EMBL" id="SDE29767.1"/>
    </source>
</evidence>
<protein>
    <recommendedName>
        <fullName evidence="4">Peptidase propeptide and YPEB domain-containing protein</fullName>
    </recommendedName>
</protein>